<evidence type="ECO:0000313" key="1">
    <source>
        <dbReference type="EMBL" id="CAE0838325.1"/>
    </source>
</evidence>
<organism evidence="1">
    <name type="scientific">Eutreptiella gymnastica</name>
    <dbReference type="NCBI Taxonomy" id="73025"/>
    <lineage>
        <taxon>Eukaryota</taxon>
        <taxon>Discoba</taxon>
        <taxon>Euglenozoa</taxon>
        <taxon>Euglenida</taxon>
        <taxon>Spirocuta</taxon>
        <taxon>Euglenophyceae</taxon>
        <taxon>Eutreptiales</taxon>
        <taxon>Eutreptiaceae</taxon>
        <taxon>Eutreptiella</taxon>
    </lineage>
</organism>
<name>A0A7S4GIU2_9EUGL</name>
<gene>
    <name evidence="1" type="ORF">EGYM00163_LOCUS49697</name>
</gene>
<proteinExistence type="predicted"/>
<accession>A0A7S4GIU2</accession>
<reference evidence="1" key="1">
    <citation type="submission" date="2021-01" db="EMBL/GenBank/DDBJ databases">
        <authorList>
            <person name="Corre E."/>
            <person name="Pelletier E."/>
            <person name="Niang G."/>
            <person name="Scheremetjew M."/>
            <person name="Finn R."/>
            <person name="Kale V."/>
            <person name="Holt S."/>
            <person name="Cochrane G."/>
            <person name="Meng A."/>
            <person name="Brown T."/>
            <person name="Cohen L."/>
        </authorList>
    </citation>
    <scope>NUCLEOTIDE SEQUENCE</scope>
    <source>
        <strain evidence="1">CCMP1594</strain>
    </source>
</reference>
<dbReference type="AlphaFoldDB" id="A0A7S4GIU2"/>
<protein>
    <submittedName>
        <fullName evidence="1">Uncharacterized protein</fullName>
    </submittedName>
</protein>
<sequence length="99" mass="11314">MKAARLALMSHERPWIFYNKKTGKWGACGWVPFWKAKNQSTNYIPDNFLCTNNNGAWLKNLWQMSKTIDEKGVSGYPAVGNTDWLKVPLDAPINAKKLQ</sequence>
<dbReference type="EMBL" id="HBJA01144254">
    <property type="protein sequence ID" value="CAE0838325.1"/>
    <property type="molecule type" value="Transcribed_RNA"/>
</dbReference>